<dbReference type="InterPro" id="IPR050529">
    <property type="entry name" value="CYP450_sterol_14alpha_dmase"/>
</dbReference>
<dbReference type="OrthoDB" id="6692864at2759"/>
<feature type="signal peptide" evidence="6">
    <location>
        <begin position="1"/>
        <end position="16"/>
    </location>
</feature>
<evidence type="ECO:0000256" key="2">
    <source>
        <dbReference type="ARBA" id="ARBA00022617"/>
    </source>
</evidence>
<dbReference type="PANTHER" id="PTHR24304">
    <property type="entry name" value="CYTOCHROME P450 FAMILY 7"/>
    <property type="match status" value="1"/>
</dbReference>
<keyword evidence="9" id="KW-1185">Reference proteome</keyword>
<reference evidence="8 9" key="1">
    <citation type="submission" date="2019-03" db="EMBL/GenBank/DDBJ databases">
        <authorList>
            <person name="Gaulin E."/>
            <person name="Dumas B."/>
        </authorList>
    </citation>
    <scope>NUCLEOTIDE SEQUENCE [LARGE SCALE GENOMIC DNA]</scope>
    <source>
        <strain evidence="8">CBS 568.67</strain>
    </source>
</reference>
<dbReference type="InterPro" id="IPR002403">
    <property type="entry name" value="Cyt_P450_E_grp-IV"/>
</dbReference>
<evidence type="ECO:0000256" key="1">
    <source>
        <dbReference type="ARBA" id="ARBA00010617"/>
    </source>
</evidence>
<dbReference type="SUPFAM" id="SSF48264">
    <property type="entry name" value="Cytochrome P450"/>
    <property type="match status" value="1"/>
</dbReference>
<evidence type="ECO:0000256" key="4">
    <source>
        <dbReference type="ARBA" id="ARBA00023004"/>
    </source>
</evidence>
<keyword evidence="4 5" id="KW-0408">Iron</keyword>
<comment type="similarity">
    <text evidence="1">Belongs to the cytochrome P450 family.</text>
</comment>
<dbReference type="AlphaFoldDB" id="A0A485KG66"/>
<organism evidence="8 9">
    <name type="scientific">Aphanomyces stellatus</name>
    <dbReference type="NCBI Taxonomy" id="120398"/>
    <lineage>
        <taxon>Eukaryota</taxon>
        <taxon>Sar</taxon>
        <taxon>Stramenopiles</taxon>
        <taxon>Oomycota</taxon>
        <taxon>Saprolegniomycetes</taxon>
        <taxon>Saprolegniales</taxon>
        <taxon>Verrucalvaceae</taxon>
        <taxon>Aphanomyces</taxon>
    </lineage>
</organism>
<name>A0A485KG66_9STRA</name>
<accession>A0A485KG66</accession>
<dbReference type="GO" id="GO:0008395">
    <property type="term" value="F:steroid hydroxylase activity"/>
    <property type="evidence" value="ECO:0007669"/>
    <property type="project" value="TreeGrafter"/>
</dbReference>
<feature type="chain" id="PRO_5036355403" evidence="6">
    <location>
        <begin position="17"/>
        <end position="485"/>
    </location>
</feature>
<evidence type="ECO:0000313" key="8">
    <source>
        <dbReference type="EMBL" id="VFT83875.1"/>
    </source>
</evidence>
<reference evidence="7" key="2">
    <citation type="submission" date="2019-06" db="EMBL/GenBank/DDBJ databases">
        <title>Genomics analysis of Aphanomyces spp. identifies a new class of oomycete effector associated with host adaptation.</title>
        <authorList>
            <person name="Gaulin E."/>
        </authorList>
    </citation>
    <scope>NUCLEOTIDE SEQUENCE</scope>
    <source>
        <strain evidence="7">CBS 578.67</strain>
    </source>
</reference>
<evidence type="ECO:0000256" key="3">
    <source>
        <dbReference type="ARBA" id="ARBA00022723"/>
    </source>
</evidence>
<dbReference type="EMBL" id="CAADRA010003502">
    <property type="protein sequence ID" value="VFT83875.1"/>
    <property type="molecule type" value="Genomic_DNA"/>
</dbReference>
<keyword evidence="3 5" id="KW-0479">Metal-binding</keyword>
<dbReference type="GO" id="GO:0005506">
    <property type="term" value="F:iron ion binding"/>
    <property type="evidence" value="ECO:0007669"/>
    <property type="project" value="InterPro"/>
</dbReference>
<evidence type="ECO:0000256" key="5">
    <source>
        <dbReference type="PIRSR" id="PIRSR602403-1"/>
    </source>
</evidence>
<dbReference type="GO" id="GO:0020037">
    <property type="term" value="F:heme binding"/>
    <property type="evidence" value="ECO:0007669"/>
    <property type="project" value="InterPro"/>
</dbReference>
<protein>
    <submittedName>
        <fullName evidence="8">Aste57867_6923 protein</fullName>
    </submittedName>
</protein>
<dbReference type="EMBL" id="VJMH01003490">
    <property type="protein sequence ID" value="KAF0705766.1"/>
    <property type="molecule type" value="Genomic_DNA"/>
</dbReference>
<dbReference type="InterPro" id="IPR036396">
    <property type="entry name" value="Cyt_P450_sf"/>
</dbReference>
<dbReference type="GO" id="GO:0042632">
    <property type="term" value="P:cholesterol homeostasis"/>
    <property type="evidence" value="ECO:0007669"/>
    <property type="project" value="TreeGrafter"/>
</dbReference>
<evidence type="ECO:0000313" key="9">
    <source>
        <dbReference type="Proteomes" id="UP000332933"/>
    </source>
</evidence>
<dbReference type="PANTHER" id="PTHR24304:SF4">
    <property type="entry name" value="CYTOCHROME P450"/>
    <property type="match status" value="1"/>
</dbReference>
<keyword evidence="2 5" id="KW-0349">Heme</keyword>
<gene>
    <name evidence="8" type="primary">Aste57867_6923</name>
    <name evidence="7" type="ORF">As57867_006901</name>
    <name evidence="8" type="ORF">ASTE57867_6923</name>
</gene>
<feature type="binding site" description="axial binding residue" evidence="5">
    <location>
        <position position="424"/>
    </location>
    <ligand>
        <name>heme</name>
        <dbReference type="ChEBI" id="CHEBI:30413"/>
    </ligand>
    <ligandPart>
        <name>Fe</name>
        <dbReference type="ChEBI" id="CHEBI:18248"/>
    </ligandPart>
</feature>
<dbReference type="Gene3D" id="1.10.630.10">
    <property type="entry name" value="Cytochrome P450"/>
    <property type="match status" value="1"/>
</dbReference>
<dbReference type="InterPro" id="IPR001128">
    <property type="entry name" value="Cyt_P450"/>
</dbReference>
<dbReference type="Proteomes" id="UP000332933">
    <property type="component" value="Unassembled WGS sequence"/>
</dbReference>
<proteinExistence type="inferred from homology"/>
<comment type="cofactor">
    <cofactor evidence="5">
        <name>heme</name>
        <dbReference type="ChEBI" id="CHEBI:30413"/>
    </cofactor>
</comment>
<keyword evidence="6" id="KW-0732">Signal</keyword>
<sequence length="485" mass="53473">MLDLSTLFSLLAVVVAVAIYRKASGPVELNAHIPFISSWVPFFGASWQFRHGRQSCLQRWTAQYGPVFRLTLLGKPVTYITDASLFSPLVKTAALTLYPLKAKILERVFGAAEQQDMDALAFMAKLARQNLLTHLSGGSLSQWTTKSQAIFGAQLAAVFPTDAVGGPTTPPLDLVVVYPWLAARVVTTMVETFYGPGLCTPEFIADIDRLDKAFNALFIGIPAKWKKVDTVRDRLLASVHQFVPAHLADVTPFVRDHWQNCASKNDEANDTSAARDQCAHQLSFIWAMIYNTTRTTFWLLYHLQQAPRAWTAVLDEVHLHVQGEKPISDEVQSCVLLESAILETLRISSSAGSFRVAVDETIVDLPNGTRLHVRKGDQVVLQSSVGCHDPGRFPNPSTFQFDRFATTPALAADFRPFGHGKFQCPGQFFAMDFIKMAMAMLMLEMDISDFAGTAEPEFSTPGVFAPKVPTGATMLIRKRSSATVA</sequence>
<evidence type="ECO:0000256" key="6">
    <source>
        <dbReference type="SAM" id="SignalP"/>
    </source>
</evidence>
<dbReference type="GO" id="GO:0016705">
    <property type="term" value="F:oxidoreductase activity, acting on paired donors, with incorporation or reduction of molecular oxygen"/>
    <property type="evidence" value="ECO:0007669"/>
    <property type="project" value="InterPro"/>
</dbReference>
<dbReference type="Pfam" id="PF00067">
    <property type="entry name" value="p450"/>
    <property type="match status" value="1"/>
</dbReference>
<evidence type="ECO:0000313" key="7">
    <source>
        <dbReference type="EMBL" id="KAF0705766.1"/>
    </source>
</evidence>
<dbReference type="PRINTS" id="PR00465">
    <property type="entry name" value="EP450IV"/>
</dbReference>